<dbReference type="InterPro" id="IPR016167">
    <property type="entry name" value="FAD-bd_PCMH_sub1"/>
</dbReference>
<name>A0A6J6WS21_9ZZZZ</name>
<sequence length="274" mass="28564">MIPAAFDYVRASSAAEAISLIGQHGSDAKFIAGGHSLLPMMKLRLAQPAVLVDISRISDLSYIKDAGDHIAIGAMTRHMDVEKSPVLAQHVPLLAHAAGHVGDPQVRHRGTIGGSIAHADPASDLPATTLALGATYVVQGPNGTREIAASDFYKSFLESDLAEDEMLTEIRVPKMNGAGWSFQKFNRRAQDWAIVGVAAWRGANGSGVGLVNMGQTPILASSVSTALAGGSSIADAAALAVADAQPSADNNATVEYRTHLAKVLVRRALEQASA</sequence>
<dbReference type="InterPro" id="IPR016169">
    <property type="entry name" value="FAD-bd_PCMH_sub2"/>
</dbReference>
<dbReference type="SUPFAM" id="SSF55447">
    <property type="entry name" value="CO dehydrogenase flavoprotein C-terminal domain-like"/>
    <property type="match status" value="1"/>
</dbReference>
<dbReference type="Gene3D" id="3.30.390.50">
    <property type="entry name" value="CO dehydrogenase flavoprotein, C-terminal domain"/>
    <property type="match status" value="1"/>
</dbReference>
<dbReference type="SMART" id="SM01092">
    <property type="entry name" value="CO_deh_flav_C"/>
    <property type="match status" value="1"/>
</dbReference>
<evidence type="ECO:0000313" key="6">
    <source>
        <dbReference type="EMBL" id="CAB4788031.1"/>
    </source>
</evidence>
<dbReference type="AlphaFoldDB" id="A0A6J6WS21"/>
<keyword evidence="3" id="KW-0560">Oxidoreductase</keyword>
<keyword evidence="1" id="KW-0285">Flavoprotein</keyword>
<evidence type="ECO:0000256" key="3">
    <source>
        <dbReference type="ARBA" id="ARBA00023002"/>
    </source>
</evidence>
<keyword evidence="2" id="KW-0274">FAD</keyword>
<dbReference type="InterPro" id="IPR036683">
    <property type="entry name" value="CO_DH_flav_C_dom_sf"/>
</dbReference>
<evidence type="ECO:0000313" key="7">
    <source>
        <dbReference type="EMBL" id="CAB4879978.1"/>
    </source>
</evidence>
<organism evidence="6">
    <name type="scientific">freshwater metagenome</name>
    <dbReference type="NCBI Taxonomy" id="449393"/>
    <lineage>
        <taxon>unclassified sequences</taxon>
        <taxon>metagenomes</taxon>
        <taxon>ecological metagenomes</taxon>
    </lineage>
</organism>
<dbReference type="PROSITE" id="PS51387">
    <property type="entry name" value="FAD_PCMH"/>
    <property type="match status" value="1"/>
</dbReference>
<dbReference type="Gene3D" id="3.30.465.10">
    <property type="match status" value="1"/>
</dbReference>
<dbReference type="SUPFAM" id="SSF56176">
    <property type="entry name" value="FAD-binding/transporter-associated domain-like"/>
    <property type="match status" value="1"/>
</dbReference>
<dbReference type="PANTHER" id="PTHR42659:SF2">
    <property type="entry name" value="XANTHINE DEHYDROGENASE SUBUNIT C-RELATED"/>
    <property type="match status" value="1"/>
</dbReference>
<dbReference type="Pfam" id="PF00941">
    <property type="entry name" value="FAD_binding_5"/>
    <property type="match status" value="1"/>
</dbReference>
<dbReference type="EMBL" id="CAEZYH010000117">
    <property type="protein sequence ID" value="CAB4731954.1"/>
    <property type="molecule type" value="Genomic_DNA"/>
</dbReference>
<dbReference type="GO" id="GO:0071949">
    <property type="term" value="F:FAD binding"/>
    <property type="evidence" value="ECO:0007669"/>
    <property type="project" value="InterPro"/>
</dbReference>
<proteinExistence type="predicted"/>
<dbReference type="InterPro" id="IPR036318">
    <property type="entry name" value="FAD-bd_PCMH-like_sf"/>
</dbReference>
<evidence type="ECO:0000313" key="5">
    <source>
        <dbReference type="EMBL" id="CAB4731954.1"/>
    </source>
</evidence>
<reference evidence="6" key="1">
    <citation type="submission" date="2020-05" db="EMBL/GenBank/DDBJ databases">
        <authorList>
            <person name="Chiriac C."/>
            <person name="Salcher M."/>
            <person name="Ghai R."/>
            <person name="Kavagutti S V."/>
        </authorList>
    </citation>
    <scope>NUCLEOTIDE SEQUENCE</scope>
</reference>
<dbReference type="FunFam" id="3.30.465.10:FF:000017">
    <property type="entry name" value="Xanthine dehydrogenase, FAD binding subunit"/>
    <property type="match status" value="1"/>
</dbReference>
<dbReference type="EMBL" id="CAFBLJ010000106">
    <property type="protein sequence ID" value="CAB4879978.1"/>
    <property type="molecule type" value="Genomic_DNA"/>
</dbReference>
<feature type="domain" description="FAD-binding PCMH-type" evidence="4">
    <location>
        <begin position="1"/>
        <end position="177"/>
    </location>
</feature>
<dbReference type="InterPro" id="IPR016166">
    <property type="entry name" value="FAD-bd_PCMH"/>
</dbReference>
<dbReference type="PANTHER" id="PTHR42659">
    <property type="entry name" value="XANTHINE DEHYDROGENASE SUBUNIT C-RELATED"/>
    <property type="match status" value="1"/>
</dbReference>
<dbReference type="EMBL" id="CAFBMF010000047">
    <property type="protein sequence ID" value="CAB4899956.1"/>
    <property type="molecule type" value="Genomic_DNA"/>
</dbReference>
<evidence type="ECO:0000259" key="4">
    <source>
        <dbReference type="PROSITE" id="PS51387"/>
    </source>
</evidence>
<dbReference type="EMBL" id="CAEZZP010000179">
    <property type="protein sequence ID" value="CAB4788031.1"/>
    <property type="molecule type" value="Genomic_DNA"/>
</dbReference>
<evidence type="ECO:0000256" key="1">
    <source>
        <dbReference type="ARBA" id="ARBA00022630"/>
    </source>
</evidence>
<evidence type="ECO:0000313" key="9">
    <source>
        <dbReference type="EMBL" id="CAB5036051.1"/>
    </source>
</evidence>
<protein>
    <submittedName>
        <fullName evidence="6">Unannotated protein</fullName>
    </submittedName>
</protein>
<dbReference type="InterPro" id="IPR051312">
    <property type="entry name" value="Diverse_Substr_Oxidored"/>
</dbReference>
<evidence type="ECO:0000256" key="2">
    <source>
        <dbReference type="ARBA" id="ARBA00022827"/>
    </source>
</evidence>
<evidence type="ECO:0000313" key="8">
    <source>
        <dbReference type="EMBL" id="CAB4899956.1"/>
    </source>
</evidence>
<dbReference type="Pfam" id="PF03450">
    <property type="entry name" value="CO_deh_flav_C"/>
    <property type="match status" value="1"/>
</dbReference>
<dbReference type="InterPro" id="IPR005107">
    <property type="entry name" value="CO_DH_flav_C"/>
</dbReference>
<dbReference type="InterPro" id="IPR002346">
    <property type="entry name" value="Mopterin_DH_FAD-bd"/>
</dbReference>
<dbReference type="EMBL" id="CAFBPS010000157">
    <property type="protein sequence ID" value="CAB5036051.1"/>
    <property type="molecule type" value="Genomic_DNA"/>
</dbReference>
<gene>
    <name evidence="5" type="ORF">UFOPK2658_01746</name>
    <name evidence="6" type="ORF">UFOPK2880_01835</name>
    <name evidence="7" type="ORF">UFOPK3304_01548</name>
    <name evidence="8" type="ORF">UFOPK3494_00885</name>
    <name evidence="9" type="ORF">UFOPK4134_01564</name>
</gene>
<dbReference type="Gene3D" id="3.30.43.10">
    <property type="entry name" value="Uridine Diphospho-n-acetylenolpyruvylglucosamine Reductase, domain 2"/>
    <property type="match status" value="1"/>
</dbReference>
<dbReference type="GO" id="GO:0016491">
    <property type="term" value="F:oxidoreductase activity"/>
    <property type="evidence" value="ECO:0007669"/>
    <property type="project" value="UniProtKB-KW"/>
</dbReference>
<accession>A0A6J6WS21</accession>